<dbReference type="InterPro" id="IPR001684">
    <property type="entry name" value="Ribosomal_bL27"/>
</dbReference>
<dbReference type="HAMAP" id="MF_00539">
    <property type="entry name" value="Ribosomal_bL27"/>
    <property type="match status" value="1"/>
</dbReference>
<dbReference type="GO" id="GO:0005840">
    <property type="term" value="C:ribosome"/>
    <property type="evidence" value="ECO:0007669"/>
    <property type="project" value="UniProtKB-KW"/>
</dbReference>
<dbReference type="Proteomes" id="UP001589890">
    <property type="component" value="Unassembled WGS sequence"/>
</dbReference>
<evidence type="ECO:0000256" key="3">
    <source>
        <dbReference type="ARBA" id="ARBA00023274"/>
    </source>
</evidence>
<dbReference type="Pfam" id="PF01016">
    <property type="entry name" value="Ribosomal_L27"/>
    <property type="match status" value="1"/>
</dbReference>
<dbReference type="NCBIfam" id="TIGR00062">
    <property type="entry name" value="L27"/>
    <property type="match status" value="1"/>
</dbReference>
<dbReference type="PROSITE" id="PS00831">
    <property type="entry name" value="RIBOSOMAL_L27"/>
    <property type="match status" value="1"/>
</dbReference>
<keyword evidence="2 5" id="KW-0689">Ribosomal protein</keyword>
<sequence length="88" mass="9393">MAHKKGAASTRNGRDSNSQRLGVKRFGGQLVNAGEIIVRQRGTHFHPGSLVGRGGDDTLFALAEGKVEFGTRRGRRVVNIVPTPVAAE</sequence>
<dbReference type="SUPFAM" id="SSF110324">
    <property type="entry name" value="Ribosomal L27 protein-like"/>
    <property type="match status" value="1"/>
</dbReference>
<protein>
    <recommendedName>
        <fullName evidence="4 5">Large ribosomal subunit protein bL27</fullName>
    </recommendedName>
</protein>
<evidence type="ECO:0000256" key="4">
    <source>
        <dbReference type="ARBA" id="ARBA00035175"/>
    </source>
</evidence>
<feature type="compositionally biased region" description="Polar residues" evidence="6">
    <location>
        <begin position="9"/>
        <end position="20"/>
    </location>
</feature>
<comment type="similarity">
    <text evidence="1 5">Belongs to the bacterial ribosomal protein bL27 family.</text>
</comment>
<proteinExistence type="inferred from homology"/>
<dbReference type="PANTHER" id="PTHR15893">
    <property type="entry name" value="RIBOSOMAL PROTEIN L27"/>
    <property type="match status" value="1"/>
</dbReference>
<evidence type="ECO:0000313" key="7">
    <source>
        <dbReference type="EMBL" id="MFC0622612.1"/>
    </source>
</evidence>
<evidence type="ECO:0000256" key="6">
    <source>
        <dbReference type="SAM" id="MobiDB-lite"/>
    </source>
</evidence>
<dbReference type="PANTHER" id="PTHR15893:SF0">
    <property type="entry name" value="LARGE RIBOSOMAL SUBUNIT PROTEIN BL27M"/>
    <property type="match status" value="1"/>
</dbReference>
<accession>A0ABV6QGA1</accession>
<feature type="region of interest" description="Disordered" evidence="6">
    <location>
        <begin position="1"/>
        <end position="22"/>
    </location>
</feature>
<evidence type="ECO:0000256" key="5">
    <source>
        <dbReference type="HAMAP-Rule" id="MF_00539"/>
    </source>
</evidence>
<dbReference type="InterPro" id="IPR018261">
    <property type="entry name" value="Ribosomal_bL27_CS"/>
</dbReference>
<reference evidence="7 8" key="1">
    <citation type="submission" date="2024-09" db="EMBL/GenBank/DDBJ databases">
        <authorList>
            <person name="Sun Q."/>
            <person name="Mori K."/>
        </authorList>
    </citation>
    <scope>NUCLEOTIDE SEQUENCE [LARGE SCALE GENOMIC DNA]</scope>
    <source>
        <strain evidence="7 8">CGMCC 1.15906</strain>
    </source>
</reference>
<keyword evidence="3 5" id="KW-0687">Ribonucleoprotein</keyword>
<comment type="caution">
    <text evidence="7">The sequence shown here is derived from an EMBL/GenBank/DDBJ whole genome shotgun (WGS) entry which is preliminary data.</text>
</comment>
<gene>
    <name evidence="5 7" type="primary">rpmA</name>
    <name evidence="7" type="ORF">ACFFGN_00960</name>
</gene>
<evidence type="ECO:0000256" key="1">
    <source>
        <dbReference type="ARBA" id="ARBA00010797"/>
    </source>
</evidence>
<name>A0ABV6QGA1_9ACTN</name>
<evidence type="ECO:0000256" key="2">
    <source>
        <dbReference type="ARBA" id="ARBA00022980"/>
    </source>
</evidence>
<evidence type="ECO:0000313" key="8">
    <source>
        <dbReference type="Proteomes" id="UP001589890"/>
    </source>
</evidence>
<dbReference type="EMBL" id="JBHLTC010000001">
    <property type="protein sequence ID" value="MFC0622612.1"/>
    <property type="molecule type" value="Genomic_DNA"/>
</dbReference>
<keyword evidence="8" id="KW-1185">Reference proteome</keyword>
<organism evidence="7 8">
    <name type="scientific">Kribbella deserti</name>
    <dbReference type="NCBI Taxonomy" id="1926257"/>
    <lineage>
        <taxon>Bacteria</taxon>
        <taxon>Bacillati</taxon>
        <taxon>Actinomycetota</taxon>
        <taxon>Actinomycetes</taxon>
        <taxon>Propionibacteriales</taxon>
        <taxon>Kribbellaceae</taxon>
        <taxon>Kribbella</taxon>
    </lineage>
</organism>
<dbReference type="PRINTS" id="PR00063">
    <property type="entry name" value="RIBOSOMALL27"/>
</dbReference>
<dbReference type="Gene3D" id="2.40.50.100">
    <property type="match status" value="1"/>
</dbReference>
<dbReference type="RefSeq" id="WP_380043289.1">
    <property type="nucleotide sequence ID" value="NZ_JBHLTC010000001.1"/>
</dbReference>